<dbReference type="EMBL" id="AMZH03006662">
    <property type="protein sequence ID" value="RRT63261.1"/>
    <property type="molecule type" value="Genomic_DNA"/>
</dbReference>
<sequence>MTPSDALLGLDSDGERKELHGLLTMVILPLPMGTTSLSGLAVDARIWPRNEDGETTVVAREEAAVRVAAISAAVGVLNCVSASGGERWMERNGCRGSPSTDASSRVSAGSFSFQLWFLSGDMIRSALRSLSLRSALTVSSPAPWRPR</sequence>
<reference evidence="2 3" key="1">
    <citation type="journal article" date="2014" name="Agronomy (Basel)">
        <title>A Draft Genome Sequence for Ensete ventricosum, the Drought-Tolerant Tree Against Hunger.</title>
        <authorList>
            <person name="Harrison J."/>
            <person name="Moore K.A."/>
            <person name="Paszkiewicz K."/>
            <person name="Jones T."/>
            <person name="Grant M."/>
            <person name="Ambacheew D."/>
            <person name="Muzemil S."/>
            <person name="Studholme D.J."/>
        </authorList>
    </citation>
    <scope>NUCLEOTIDE SEQUENCE [LARGE SCALE GENOMIC DNA]</scope>
</reference>
<dbReference type="AlphaFoldDB" id="A0A426ZH27"/>
<keyword evidence="1" id="KW-0812">Transmembrane</keyword>
<protein>
    <submittedName>
        <fullName evidence="2">Uncharacterized protein</fullName>
    </submittedName>
</protein>
<name>A0A426ZH27_ENSVE</name>
<dbReference type="Proteomes" id="UP000287651">
    <property type="component" value="Unassembled WGS sequence"/>
</dbReference>
<keyword evidence="1" id="KW-1133">Transmembrane helix</keyword>
<feature type="transmembrane region" description="Helical" evidence="1">
    <location>
        <begin position="20"/>
        <end position="42"/>
    </location>
</feature>
<accession>A0A426ZH27</accession>
<comment type="caution">
    <text evidence="2">The sequence shown here is derived from an EMBL/GenBank/DDBJ whole genome shotgun (WGS) entry which is preliminary data.</text>
</comment>
<evidence type="ECO:0000256" key="1">
    <source>
        <dbReference type="SAM" id="Phobius"/>
    </source>
</evidence>
<keyword evidence="1" id="KW-0472">Membrane</keyword>
<organism evidence="2 3">
    <name type="scientific">Ensete ventricosum</name>
    <name type="common">Abyssinian banana</name>
    <name type="synonym">Musa ensete</name>
    <dbReference type="NCBI Taxonomy" id="4639"/>
    <lineage>
        <taxon>Eukaryota</taxon>
        <taxon>Viridiplantae</taxon>
        <taxon>Streptophyta</taxon>
        <taxon>Embryophyta</taxon>
        <taxon>Tracheophyta</taxon>
        <taxon>Spermatophyta</taxon>
        <taxon>Magnoliopsida</taxon>
        <taxon>Liliopsida</taxon>
        <taxon>Zingiberales</taxon>
        <taxon>Musaceae</taxon>
        <taxon>Ensete</taxon>
    </lineage>
</organism>
<evidence type="ECO:0000313" key="3">
    <source>
        <dbReference type="Proteomes" id="UP000287651"/>
    </source>
</evidence>
<gene>
    <name evidence="2" type="ORF">B296_00020853</name>
</gene>
<proteinExistence type="predicted"/>
<evidence type="ECO:0000313" key="2">
    <source>
        <dbReference type="EMBL" id="RRT63261.1"/>
    </source>
</evidence>